<gene>
    <name evidence="2" type="ORF">LVIROSA_LOCUS19420</name>
</gene>
<feature type="signal peptide" evidence="1">
    <location>
        <begin position="1"/>
        <end position="21"/>
    </location>
</feature>
<evidence type="ECO:0000256" key="1">
    <source>
        <dbReference type="SAM" id="SignalP"/>
    </source>
</evidence>
<comment type="caution">
    <text evidence="2">The sequence shown here is derived from an EMBL/GenBank/DDBJ whole genome shotgun (WGS) entry which is preliminary data.</text>
</comment>
<name>A0AAU9N3Q3_9ASTR</name>
<reference evidence="2 3" key="1">
    <citation type="submission" date="2022-01" db="EMBL/GenBank/DDBJ databases">
        <authorList>
            <person name="Xiong W."/>
            <person name="Schranz E."/>
        </authorList>
    </citation>
    <scope>NUCLEOTIDE SEQUENCE [LARGE SCALE GENOMIC DNA]</scope>
</reference>
<evidence type="ECO:0000313" key="2">
    <source>
        <dbReference type="EMBL" id="CAH1432794.1"/>
    </source>
</evidence>
<dbReference type="EMBL" id="CAKMRJ010003334">
    <property type="protein sequence ID" value="CAH1432794.1"/>
    <property type="molecule type" value="Genomic_DNA"/>
</dbReference>
<protein>
    <submittedName>
        <fullName evidence="2">Uncharacterized protein</fullName>
    </submittedName>
</protein>
<feature type="chain" id="PRO_5043930761" evidence="1">
    <location>
        <begin position="22"/>
        <end position="112"/>
    </location>
</feature>
<evidence type="ECO:0000313" key="3">
    <source>
        <dbReference type="Proteomes" id="UP001157418"/>
    </source>
</evidence>
<keyword evidence="1" id="KW-0732">Signal</keyword>
<proteinExistence type="predicted"/>
<dbReference type="Proteomes" id="UP001157418">
    <property type="component" value="Unassembled WGS sequence"/>
</dbReference>
<sequence length="112" mass="12652">MKLFLVITLLILSTLLYEAQGINRKLMTETISFSTTTSASTITYKKHNNEENKGHDLKLGNKSTEDNLAVDLSSKHLKYGKTEANPPGYADIINQVSRRRQGAKATFFIFHY</sequence>
<accession>A0AAU9N3Q3</accession>
<dbReference type="AlphaFoldDB" id="A0AAU9N3Q3"/>
<keyword evidence="3" id="KW-1185">Reference proteome</keyword>
<organism evidence="2 3">
    <name type="scientific">Lactuca virosa</name>
    <dbReference type="NCBI Taxonomy" id="75947"/>
    <lineage>
        <taxon>Eukaryota</taxon>
        <taxon>Viridiplantae</taxon>
        <taxon>Streptophyta</taxon>
        <taxon>Embryophyta</taxon>
        <taxon>Tracheophyta</taxon>
        <taxon>Spermatophyta</taxon>
        <taxon>Magnoliopsida</taxon>
        <taxon>eudicotyledons</taxon>
        <taxon>Gunneridae</taxon>
        <taxon>Pentapetalae</taxon>
        <taxon>asterids</taxon>
        <taxon>campanulids</taxon>
        <taxon>Asterales</taxon>
        <taxon>Asteraceae</taxon>
        <taxon>Cichorioideae</taxon>
        <taxon>Cichorieae</taxon>
        <taxon>Lactucinae</taxon>
        <taxon>Lactuca</taxon>
    </lineage>
</organism>